<sequence length="224" mass="26085">MSLIKGVQRFLPTLRLGCCLYHNAIVRERQPSRIHHNIFEGERVIPEPPQTLTDVEESKEEFKYVEKLLASNVVPEPPKHDHYPTPSGWIPQTVEQSFRMRFSGSRWRKRALIGKSDNDEEDFHGFTVEELKKAKLGDLPYFIKRTRFHNLPVYVEIHNGGNRKMTLIKYVEGDIWALEGELSHFITEKTGKRTYTQVDEVCRKVRVRGDFIAEVTDFCLSKGL</sequence>
<evidence type="ECO:0000256" key="2">
    <source>
        <dbReference type="ARBA" id="ARBA00005677"/>
    </source>
</evidence>
<evidence type="ECO:0000313" key="9">
    <source>
        <dbReference type="Proteomes" id="UP001208570"/>
    </source>
</evidence>
<comment type="subcellular location">
    <subcellularLocation>
        <location evidence="1">Mitochondrion</location>
    </subcellularLocation>
</comment>
<keyword evidence="5" id="KW-0687">Ribonucleoprotein</keyword>
<dbReference type="EMBL" id="JAODUP010000427">
    <property type="protein sequence ID" value="KAK2150027.1"/>
    <property type="molecule type" value="Genomic_DNA"/>
</dbReference>
<keyword evidence="4" id="KW-0496">Mitochondrion</keyword>
<comment type="caution">
    <text evidence="8">The sequence shown here is derived from an EMBL/GenBank/DDBJ whole genome shotgun (WGS) entry which is preliminary data.</text>
</comment>
<dbReference type="PANTHER" id="PTHR13477">
    <property type="entry name" value="MITOCHONDRIAL 39S RIBOSOMAL PROTEIN L49"/>
    <property type="match status" value="1"/>
</dbReference>
<evidence type="ECO:0000256" key="6">
    <source>
        <dbReference type="ARBA" id="ARBA00035191"/>
    </source>
</evidence>
<dbReference type="InterPro" id="IPR007740">
    <property type="entry name" value="Ribosomal_mL49"/>
</dbReference>
<keyword evidence="3" id="KW-0689">Ribosomal protein</keyword>
<dbReference type="Pfam" id="PF05046">
    <property type="entry name" value="Img2"/>
    <property type="match status" value="1"/>
</dbReference>
<dbReference type="GO" id="GO:0005762">
    <property type="term" value="C:mitochondrial large ribosomal subunit"/>
    <property type="evidence" value="ECO:0007669"/>
    <property type="project" value="TreeGrafter"/>
</dbReference>
<protein>
    <recommendedName>
        <fullName evidence="6">Large ribosomal subunit protein mL49</fullName>
    </recommendedName>
    <alternativeName>
        <fullName evidence="7">39S ribosomal protein L49, mitochondrial</fullName>
    </alternativeName>
</protein>
<evidence type="ECO:0000256" key="7">
    <source>
        <dbReference type="ARBA" id="ARBA00035545"/>
    </source>
</evidence>
<reference evidence="8" key="1">
    <citation type="journal article" date="2023" name="Mol. Biol. Evol.">
        <title>Third-Generation Sequencing Reveals the Adaptive Role of the Epigenome in Three Deep-Sea Polychaetes.</title>
        <authorList>
            <person name="Perez M."/>
            <person name="Aroh O."/>
            <person name="Sun Y."/>
            <person name="Lan Y."/>
            <person name="Juniper S.K."/>
            <person name="Young C.R."/>
            <person name="Angers B."/>
            <person name="Qian P.Y."/>
        </authorList>
    </citation>
    <scope>NUCLEOTIDE SEQUENCE</scope>
    <source>
        <strain evidence="8">P08H-3</strain>
    </source>
</reference>
<evidence type="ECO:0000256" key="4">
    <source>
        <dbReference type="ARBA" id="ARBA00023128"/>
    </source>
</evidence>
<proteinExistence type="inferred from homology"/>
<organism evidence="8 9">
    <name type="scientific">Paralvinella palmiformis</name>
    <dbReference type="NCBI Taxonomy" id="53620"/>
    <lineage>
        <taxon>Eukaryota</taxon>
        <taxon>Metazoa</taxon>
        <taxon>Spiralia</taxon>
        <taxon>Lophotrochozoa</taxon>
        <taxon>Annelida</taxon>
        <taxon>Polychaeta</taxon>
        <taxon>Sedentaria</taxon>
        <taxon>Canalipalpata</taxon>
        <taxon>Terebellida</taxon>
        <taxon>Terebelliformia</taxon>
        <taxon>Alvinellidae</taxon>
        <taxon>Paralvinella</taxon>
    </lineage>
</organism>
<dbReference type="Gene3D" id="3.30.780.10">
    <property type="entry name" value="SUI1-like domain"/>
    <property type="match status" value="1"/>
</dbReference>
<evidence type="ECO:0000256" key="5">
    <source>
        <dbReference type="ARBA" id="ARBA00023274"/>
    </source>
</evidence>
<dbReference type="Proteomes" id="UP001208570">
    <property type="component" value="Unassembled WGS sequence"/>
</dbReference>
<comment type="similarity">
    <text evidence="2">Belongs to the mitochondrion-specific ribosomal protein mL49 family.</text>
</comment>
<evidence type="ECO:0000256" key="3">
    <source>
        <dbReference type="ARBA" id="ARBA00022980"/>
    </source>
</evidence>
<gene>
    <name evidence="8" type="ORF">LSH36_427g05027</name>
</gene>
<dbReference type="GO" id="GO:0006412">
    <property type="term" value="P:translation"/>
    <property type="evidence" value="ECO:0007669"/>
    <property type="project" value="InterPro"/>
</dbReference>
<evidence type="ECO:0000313" key="8">
    <source>
        <dbReference type="EMBL" id="KAK2150027.1"/>
    </source>
</evidence>
<evidence type="ECO:0000256" key="1">
    <source>
        <dbReference type="ARBA" id="ARBA00004173"/>
    </source>
</evidence>
<dbReference type="AlphaFoldDB" id="A0AAD9JBA1"/>
<dbReference type="PANTHER" id="PTHR13477:SF0">
    <property type="entry name" value="LARGE RIBOSOMAL SUBUNIT PROTEIN ML49"/>
    <property type="match status" value="1"/>
</dbReference>
<dbReference type="GO" id="GO:0003735">
    <property type="term" value="F:structural constituent of ribosome"/>
    <property type="evidence" value="ECO:0007669"/>
    <property type="project" value="InterPro"/>
</dbReference>
<accession>A0AAD9JBA1</accession>
<keyword evidence="9" id="KW-1185">Reference proteome</keyword>
<name>A0AAD9JBA1_9ANNE</name>